<organism evidence="3 4">
    <name type="scientific">Lottia gigantea</name>
    <name type="common">Giant owl limpet</name>
    <dbReference type="NCBI Taxonomy" id="225164"/>
    <lineage>
        <taxon>Eukaryota</taxon>
        <taxon>Metazoa</taxon>
        <taxon>Spiralia</taxon>
        <taxon>Lophotrochozoa</taxon>
        <taxon>Mollusca</taxon>
        <taxon>Gastropoda</taxon>
        <taxon>Patellogastropoda</taxon>
        <taxon>Lottioidea</taxon>
        <taxon>Lottiidae</taxon>
        <taxon>Lottia</taxon>
    </lineage>
</organism>
<dbReference type="Gene3D" id="2.10.50.10">
    <property type="entry name" value="Tumor Necrosis Factor Receptor, subunit A, domain 2"/>
    <property type="match status" value="2"/>
</dbReference>
<gene>
    <name evidence="3" type="ORF">LOTGIDRAFT_99116</name>
</gene>
<feature type="repeat" description="TNFR-Cys" evidence="1">
    <location>
        <begin position="25"/>
        <end position="65"/>
    </location>
</feature>
<dbReference type="HOGENOM" id="CLU_156806_0_0_1"/>
<dbReference type="OMA" id="DRICRCK"/>
<dbReference type="PROSITE" id="PS00652">
    <property type="entry name" value="TNFR_NGFR_1"/>
    <property type="match status" value="1"/>
</dbReference>
<feature type="disulfide bond" evidence="1">
    <location>
        <begin position="44"/>
        <end position="57"/>
    </location>
</feature>
<dbReference type="InterPro" id="IPR022329">
    <property type="entry name" value="TNFR_25"/>
</dbReference>
<dbReference type="KEGG" id="lgi:LOTGIDRAFT_99116"/>
<dbReference type="SUPFAM" id="SSF57586">
    <property type="entry name" value="TNF receptor-like"/>
    <property type="match status" value="2"/>
</dbReference>
<keyword evidence="4" id="KW-1185">Reference proteome</keyword>
<dbReference type="SMART" id="SM00208">
    <property type="entry name" value="TNFR"/>
    <property type="match status" value="1"/>
</dbReference>
<sequence>CQSCEKGEYLLKSCETDHGPSKCRPCPTGTFMDKENNFKYCADCRPCQWGHETVTECSRASNTVCQCPVGKYW</sequence>
<dbReference type="PANTHER" id="PTHR47220:SF1">
    <property type="entry name" value="TUMOR NECROSIS FACTOR RECEPTOR SUPERFAMILY MEMBER 25"/>
    <property type="match status" value="1"/>
</dbReference>
<dbReference type="GeneID" id="20253273"/>
<feature type="domain" description="TNFR-Cys" evidence="2">
    <location>
        <begin position="25"/>
        <end position="65"/>
    </location>
</feature>
<feature type="disulfide bond" evidence="1">
    <location>
        <begin position="47"/>
        <end position="65"/>
    </location>
</feature>
<dbReference type="InterPro" id="IPR001368">
    <property type="entry name" value="TNFR/NGFR_Cys_rich_reg"/>
</dbReference>
<proteinExistence type="predicted"/>
<reference evidence="3 4" key="1">
    <citation type="journal article" date="2013" name="Nature">
        <title>Insights into bilaterian evolution from three spiralian genomes.</title>
        <authorList>
            <person name="Simakov O."/>
            <person name="Marletaz F."/>
            <person name="Cho S.J."/>
            <person name="Edsinger-Gonzales E."/>
            <person name="Havlak P."/>
            <person name="Hellsten U."/>
            <person name="Kuo D.H."/>
            <person name="Larsson T."/>
            <person name="Lv J."/>
            <person name="Arendt D."/>
            <person name="Savage R."/>
            <person name="Osoegawa K."/>
            <person name="de Jong P."/>
            <person name="Grimwood J."/>
            <person name="Chapman J.A."/>
            <person name="Shapiro H."/>
            <person name="Aerts A."/>
            <person name="Otillar R.P."/>
            <person name="Terry A.Y."/>
            <person name="Boore J.L."/>
            <person name="Grigoriev I.V."/>
            <person name="Lindberg D.R."/>
            <person name="Seaver E.C."/>
            <person name="Weisblat D.A."/>
            <person name="Putnam N.H."/>
            <person name="Rokhsar D.S."/>
        </authorList>
    </citation>
    <scope>NUCLEOTIDE SEQUENCE [LARGE SCALE GENOMIC DNA]</scope>
</reference>
<dbReference type="EMBL" id="KB202283">
    <property type="protein sequence ID" value="ESO91163.1"/>
    <property type="molecule type" value="Genomic_DNA"/>
</dbReference>
<dbReference type="GO" id="GO:0005886">
    <property type="term" value="C:plasma membrane"/>
    <property type="evidence" value="ECO:0007669"/>
    <property type="project" value="TreeGrafter"/>
</dbReference>
<dbReference type="PANTHER" id="PTHR47220">
    <property type="entry name" value="TUMOR NECROSIS FACTOR RECEPTOR SUPERFAMILY MEMBER 25"/>
    <property type="match status" value="1"/>
</dbReference>
<name>V3ZIP5_LOTGI</name>
<feature type="non-terminal residue" evidence="3">
    <location>
        <position position="1"/>
    </location>
</feature>
<accession>V3ZIP5</accession>
<evidence type="ECO:0000259" key="2">
    <source>
        <dbReference type="PROSITE" id="PS50050"/>
    </source>
</evidence>
<evidence type="ECO:0000313" key="3">
    <source>
        <dbReference type="EMBL" id="ESO91163.1"/>
    </source>
</evidence>
<dbReference type="OrthoDB" id="10048028at2759"/>
<evidence type="ECO:0000256" key="1">
    <source>
        <dbReference type="PROSITE-ProRule" id="PRU00206"/>
    </source>
</evidence>
<keyword evidence="1" id="KW-1015">Disulfide bond</keyword>
<dbReference type="CTD" id="20253273"/>
<feature type="non-terminal residue" evidence="3">
    <location>
        <position position="73"/>
    </location>
</feature>
<dbReference type="AlphaFoldDB" id="V3ZIP5"/>
<evidence type="ECO:0000313" key="4">
    <source>
        <dbReference type="Proteomes" id="UP000030746"/>
    </source>
</evidence>
<dbReference type="Pfam" id="PF00020">
    <property type="entry name" value="TNFR_c6"/>
    <property type="match status" value="1"/>
</dbReference>
<dbReference type="Proteomes" id="UP000030746">
    <property type="component" value="Unassembled WGS sequence"/>
</dbReference>
<dbReference type="PROSITE" id="PS50050">
    <property type="entry name" value="TNFR_NGFR_2"/>
    <property type="match status" value="1"/>
</dbReference>
<feature type="disulfide bond" evidence="1">
    <location>
        <begin position="26"/>
        <end position="41"/>
    </location>
</feature>
<dbReference type="RefSeq" id="XP_009057869.1">
    <property type="nucleotide sequence ID" value="XM_009059621.1"/>
</dbReference>
<protein>
    <recommendedName>
        <fullName evidence="2">TNFR-Cys domain-containing protein</fullName>
    </recommendedName>
</protein>